<dbReference type="Proteomes" id="UP000032180">
    <property type="component" value="Chromosome 7"/>
</dbReference>
<reference evidence="2" key="2">
    <citation type="submission" date="2013-12" db="EMBL/GenBank/DDBJ databases">
        <authorList>
            <person name="Yu Y."/>
            <person name="Lee S."/>
            <person name="de Baynast K."/>
            <person name="Wissotski M."/>
            <person name="Liu L."/>
            <person name="Talag J."/>
            <person name="Goicoechea J."/>
            <person name="Angelova A."/>
            <person name="Jetty R."/>
            <person name="Kudrna D."/>
            <person name="Golser W."/>
            <person name="Rivera L."/>
            <person name="Zhang J."/>
            <person name="Wing R."/>
        </authorList>
    </citation>
    <scope>NUCLEOTIDE SEQUENCE</scope>
</reference>
<reference evidence="1 2" key="1">
    <citation type="submission" date="2012-08" db="EMBL/GenBank/DDBJ databases">
        <title>Oryza genome evolution.</title>
        <authorList>
            <person name="Wing R.A."/>
        </authorList>
    </citation>
    <scope>NUCLEOTIDE SEQUENCE</scope>
</reference>
<dbReference type="EnsemblPlants" id="LPERR07G02750.1">
    <property type="protein sequence ID" value="LPERR07G02750.1"/>
    <property type="gene ID" value="LPERR07G02750"/>
</dbReference>
<dbReference type="HOGENOM" id="CLU_2816095_0_0_1"/>
<accession>A0A0D9WVH6</accession>
<dbReference type="Gramene" id="LPERR07G02750.1">
    <property type="protein sequence ID" value="LPERR07G02750.1"/>
    <property type="gene ID" value="LPERR07G02750"/>
</dbReference>
<dbReference type="AlphaFoldDB" id="A0A0D9WVH6"/>
<organism evidence="1 2">
    <name type="scientific">Leersia perrieri</name>
    <dbReference type="NCBI Taxonomy" id="77586"/>
    <lineage>
        <taxon>Eukaryota</taxon>
        <taxon>Viridiplantae</taxon>
        <taxon>Streptophyta</taxon>
        <taxon>Embryophyta</taxon>
        <taxon>Tracheophyta</taxon>
        <taxon>Spermatophyta</taxon>
        <taxon>Magnoliopsida</taxon>
        <taxon>Liliopsida</taxon>
        <taxon>Poales</taxon>
        <taxon>Poaceae</taxon>
        <taxon>BOP clade</taxon>
        <taxon>Oryzoideae</taxon>
        <taxon>Oryzeae</taxon>
        <taxon>Oryzinae</taxon>
        <taxon>Leersia</taxon>
    </lineage>
</organism>
<evidence type="ECO:0000313" key="2">
    <source>
        <dbReference type="Proteomes" id="UP000032180"/>
    </source>
</evidence>
<sequence>MALCCILMRSTRILGRTAAHASSSSSSPAGEGLLAALRSPAILLTPRTSPAAGSHHRLFSTIFRQGR</sequence>
<keyword evidence="2" id="KW-1185">Reference proteome</keyword>
<name>A0A0D9WVH6_9ORYZ</name>
<proteinExistence type="predicted"/>
<reference evidence="1" key="3">
    <citation type="submission" date="2015-04" db="UniProtKB">
        <authorList>
            <consortium name="EnsemblPlants"/>
        </authorList>
    </citation>
    <scope>IDENTIFICATION</scope>
</reference>
<evidence type="ECO:0000313" key="1">
    <source>
        <dbReference type="EnsemblPlants" id="LPERR07G02750.1"/>
    </source>
</evidence>
<protein>
    <submittedName>
        <fullName evidence="1">Uncharacterized protein</fullName>
    </submittedName>
</protein>